<dbReference type="InterPro" id="IPR034330">
    <property type="entry name" value="GST_Zeta_C"/>
</dbReference>
<feature type="domain" description="GST C-terminal" evidence="3">
    <location>
        <begin position="88"/>
        <end position="215"/>
    </location>
</feature>
<dbReference type="Pfam" id="PF13409">
    <property type="entry name" value="GST_N_2"/>
    <property type="match status" value="1"/>
</dbReference>
<dbReference type="Gene3D" id="3.40.30.10">
    <property type="entry name" value="Glutaredoxin"/>
    <property type="match status" value="1"/>
</dbReference>
<dbReference type="Gene3D" id="1.20.1050.10">
    <property type="match status" value="1"/>
</dbReference>
<dbReference type="SFLD" id="SFLDG00358">
    <property type="entry name" value="Main_(cytGST)"/>
    <property type="match status" value="1"/>
</dbReference>
<dbReference type="CDD" id="cd03191">
    <property type="entry name" value="GST_C_Zeta"/>
    <property type="match status" value="1"/>
</dbReference>
<dbReference type="InterPro" id="IPR040079">
    <property type="entry name" value="Glutathione_S-Trfase"/>
</dbReference>
<accession>A4U474</accession>
<dbReference type="InterPro" id="IPR005955">
    <property type="entry name" value="GST_Zeta"/>
</dbReference>
<evidence type="ECO:0000256" key="1">
    <source>
        <dbReference type="ARBA" id="ARBA00010007"/>
    </source>
</evidence>
<evidence type="ECO:0000313" key="4">
    <source>
        <dbReference type="EMBL" id="CAM77681.1"/>
    </source>
</evidence>
<dbReference type="GO" id="GO:0016034">
    <property type="term" value="F:maleylacetoacetate isomerase activity"/>
    <property type="evidence" value="ECO:0007669"/>
    <property type="project" value="UniProtKB-EC"/>
</dbReference>
<evidence type="ECO:0000259" key="3">
    <source>
        <dbReference type="PROSITE" id="PS50405"/>
    </source>
</evidence>
<dbReference type="InterPro" id="IPR034333">
    <property type="entry name" value="GST_Zeta_N"/>
</dbReference>
<dbReference type="SUPFAM" id="SSF47616">
    <property type="entry name" value="GST C-terminal domain-like"/>
    <property type="match status" value="1"/>
</dbReference>
<evidence type="ECO:0000259" key="2">
    <source>
        <dbReference type="PROSITE" id="PS50404"/>
    </source>
</evidence>
<dbReference type="PROSITE" id="PS50404">
    <property type="entry name" value="GST_NTER"/>
    <property type="match status" value="1"/>
</dbReference>
<dbReference type="GO" id="GO:0005737">
    <property type="term" value="C:cytoplasm"/>
    <property type="evidence" value="ECO:0007669"/>
    <property type="project" value="InterPro"/>
</dbReference>
<organism evidence="4">
    <name type="scientific">Magnetospirillum gryphiswaldense</name>
    <dbReference type="NCBI Taxonomy" id="55518"/>
    <lineage>
        <taxon>Bacteria</taxon>
        <taxon>Pseudomonadati</taxon>
        <taxon>Pseudomonadota</taxon>
        <taxon>Alphaproteobacteria</taxon>
        <taxon>Rhodospirillales</taxon>
        <taxon>Rhodospirillaceae</taxon>
        <taxon>Magnetospirillum</taxon>
    </lineage>
</organism>
<dbReference type="EMBL" id="CU459003">
    <property type="protein sequence ID" value="CAM77681.1"/>
    <property type="molecule type" value="Genomic_DNA"/>
</dbReference>
<dbReference type="PANTHER" id="PTHR42673">
    <property type="entry name" value="MALEYLACETOACETATE ISOMERASE"/>
    <property type="match status" value="1"/>
</dbReference>
<dbReference type="NCBIfam" id="TIGR01262">
    <property type="entry name" value="maiA"/>
    <property type="match status" value="1"/>
</dbReference>
<dbReference type="GO" id="GO:0006749">
    <property type="term" value="P:glutathione metabolic process"/>
    <property type="evidence" value="ECO:0007669"/>
    <property type="project" value="TreeGrafter"/>
</dbReference>
<dbReference type="CDD" id="cd03042">
    <property type="entry name" value="GST_N_Zeta"/>
    <property type="match status" value="1"/>
</dbReference>
<dbReference type="AlphaFoldDB" id="A4U474"/>
<dbReference type="FunFam" id="1.20.1050.10:FF:000017">
    <property type="entry name" value="Maleylacetoacetate isomerase"/>
    <property type="match status" value="1"/>
</dbReference>
<dbReference type="EC" id="5.2.1.2" evidence="4"/>
<comment type="similarity">
    <text evidence="1">Belongs to the GST superfamily. Zeta family.</text>
</comment>
<sequence length="215" mass="23791">MIRLYTYFRSSAAYRVRIALNLKGIDFQAVPVHLVRNGGEHKSADYLALNPQGLVPALETDGQVLTQSLAILEYLDETHPDPALLPADPLGRARVRAIAQAIACDIHPINNLRVLQYLGGTLGLDQAAKDDWYRHWVETGLQAVEAMLAADRRTGVFCHGDQPGLADCCLVPQVFNARRFNCDLTALPTIMRIAERCEQIDAFNQAAPAQQPDFE</sequence>
<dbReference type="PANTHER" id="PTHR42673:SF21">
    <property type="entry name" value="GLUTATHIONE S-TRANSFERASE YFCF"/>
    <property type="match status" value="1"/>
</dbReference>
<dbReference type="GO" id="GO:0004364">
    <property type="term" value="F:glutathione transferase activity"/>
    <property type="evidence" value="ECO:0007669"/>
    <property type="project" value="TreeGrafter"/>
</dbReference>
<dbReference type="InterPro" id="IPR004045">
    <property type="entry name" value="Glutathione_S-Trfase_N"/>
</dbReference>
<proteinExistence type="inferred from homology"/>
<gene>
    <name evidence="4" type="ORF">MGR_2627</name>
</gene>
<reference evidence="4" key="1">
    <citation type="journal article" date="2007" name="J. Bacteriol.">
        <title>Comparative genome analysis of four magnetotactic bacteria reveals a complex set of group-specific genes implicated in magnetosome biomineralization and function.</title>
        <authorList>
            <person name="Richter M."/>
            <person name="Kube M."/>
            <person name="Bazylinski D.A."/>
            <person name="Lombardot T."/>
            <person name="Gloeckner F.O."/>
            <person name="Reinhardt R."/>
            <person name="Schueler D."/>
        </authorList>
    </citation>
    <scope>NUCLEOTIDE SEQUENCE</scope>
    <source>
        <strain evidence="4">MSR-1</strain>
    </source>
</reference>
<dbReference type="InterPro" id="IPR036249">
    <property type="entry name" value="Thioredoxin-like_sf"/>
</dbReference>
<dbReference type="InterPro" id="IPR036282">
    <property type="entry name" value="Glutathione-S-Trfase_C_sf"/>
</dbReference>
<keyword evidence="4" id="KW-0413">Isomerase</keyword>
<name>A4U474_9PROT</name>
<dbReference type="SUPFAM" id="SSF52833">
    <property type="entry name" value="Thioredoxin-like"/>
    <property type="match status" value="1"/>
</dbReference>
<dbReference type="PROSITE" id="PS50405">
    <property type="entry name" value="GST_CTER"/>
    <property type="match status" value="1"/>
</dbReference>
<dbReference type="GO" id="GO:0006559">
    <property type="term" value="P:L-phenylalanine catabolic process"/>
    <property type="evidence" value="ECO:0007669"/>
    <property type="project" value="TreeGrafter"/>
</dbReference>
<dbReference type="InterPro" id="IPR010987">
    <property type="entry name" value="Glutathione-S-Trfase_C-like"/>
</dbReference>
<dbReference type="SFLD" id="SFLDS00019">
    <property type="entry name" value="Glutathione_Transferase_(cytos"/>
    <property type="match status" value="1"/>
</dbReference>
<feature type="domain" description="GST N-terminal" evidence="2">
    <location>
        <begin position="1"/>
        <end position="83"/>
    </location>
</feature>
<protein>
    <submittedName>
        <fullName evidence="4">Maleylacetoacetate isomerase</fullName>
        <ecNumber evidence="4">5.2.1.2</ecNumber>
    </submittedName>
</protein>